<dbReference type="KEGG" id="mzh:Mzhil_0120"/>
<dbReference type="InterPro" id="IPR036388">
    <property type="entry name" value="WH-like_DNA-bd_sf"/>
</dbReference>
<dbReference type="Gene3D" id="1.10.10.10">
    <property type="entry name" value="Winged helix-like DNA-binding domain superfamily/Winged helix DNA-binding domain"/>
    <property type="match status" value="1"/>
</dbReference>
<accession>F7XL56</accession>
<gene>
    <name evidence="2" type="ordered locus">Mzhil_0120</name>
</gene>
<dbReference type="RefSeq" id="WP_013897439.1">
    <property type="nucleotide sequence ID" value="NC_015676.1"/>
</dbReference>
<feature type="domain" description="ArnR1-like winged helix-turn-helix" evidence="1">
    <location>
        <begin position="3"/>
        <end position="75"/>
    </location>
</feature>
<dbReference type="Pfam" id="PF14947">
    <property type="entry name" value="HTH_45"/>
    <property type="match status" value="1"/>
</dbReference>
<dbReference type="Proteomes" id="UP000006622">
    <property type="component" value="Chromosome"/>
</dbReference>
<organism evidence="2 3">
    <name type="scientific">Methanosalsum zhilinae (strain DSM 4017 / NBRC 107636 / OCM 62 / WeN5)</name>
    <name type="common">Methanohalophilus zhilinae</name>
    <dbReference type="NCBI Taxonomy" id="679901"/>
    <lineage>
        <taxon>Archaea</taxon>
        <taxon>Methanobacteriati</taxon>
        <taxon>Methanobacteriota</taxon>
        <taxon>Stenosarchaea group</taxon>
        <taxon>Methanomicrobia</taxon>
        <taxon>Methanosarcinales</taxon>
        <taxon>Methanosarcinaceae</taxon>
        <taxon>Methanosalsum</taxon>
    </lineage>
</organism>
<dbReference type="EMBL" id="CP002101">
    <property type="protein sequence ID" value="AEH60000.1"/>
    <property type="molecule type" value="Genomic_DNA"/>
</dbReference>
<keyword evidence="3" id="KW-1185">Reference proteome</keyword>
<dbReference type="AlphaFoldDB" id="F7XL56"/>
<dbReference type="OrthoDB" id="140255at2157"/>
<dbReference type="SUPFAM" id="SSF46785">
    <property type="entry name" value="Winged helix' DNA-binding domain"/>
    <property type="match status" value="1"/>
</dbReference>
<dbReference type="HOGENOM" id="CLU_159725_3_0_2"/>
<evidence type="ECO:0000259" key="1">
    <source>
        <dbReference type="Pfam" id="PF14947"/>
    </source>
</evidence>
<dbReference type="InterPro" id="IPR036390">
    <property type="entry name" value="WH_DNA-bd_sf"/>
</dbReference>
<evidence type="ECO:0000313" key="2">
    <source>
        <dbReference type="EMBL" id="AEH60000.1"/>
    </source>
</evidence>
<protein>
    <recommendedName>
        <fullName evidence="1">ArnR1-like winged helix-turn-helix domain-containing protein</fullName>
    </recommendedName>
</protein>
<name>F7XL56_METZD</name>
<proteinExistence type="predicted"/>
<reference evidence="2" key="1">
    <citation type="submission" date="2010-07" db="EMBL/GenBank/DDBJ databases">
        <title>The complete genome of Methanosalsum zhilinae DSM 4017.</title>
        <authorList>
            <consortium name="US DOE Joint Genome Institute (JGI-PGF)"/>
            <person name="Lucas S."/>
            <person name="Copeland A."/>
            <person name="Lapidus A."/>
            <person name="Glavina del Rio T."/>
            <person name="Dalin E."/>
            <person name="Tice H."/>
            <person name="Bruce D."/>
            <person name="Goodwin L."/>
            <person name="Pitluck S."/>
            <person name="Kyrpides N."/>
            <person name="Mavromatis K."/>
            <person name="Ovchinnikova G."/>
            <person name="Daligault H."/>
            <person name="Detter J.C."/>
            <person name="Han C."/>
            <person name="Tapia R."/>
            <person name="Larimer F."/>
            <person name="Land M."/>
            <person name="Hauser L."/>
            <person name="Markowitz V."/>
            <person name="Cheng J.-F."/>
            <person name="Hugenholtz P."/>
            <person name="Woyke T."/>
            <person name="Wu D."/>
            <person name="Spring S."/>
            <person name="Schueler E."/>
            <person name="Brambilla E."/>
            <person name="Klenk H.-P."/>
            <person name="Eisen J.A."/>
        </authorList>
    </citation>
    <scope>NUCLEOTIDE SEQUENCE</scope>
    <source>
        <strain evidence="2">DSM 4017</strain>
    </source>
</reference>
<evidence type="ECO:0000313" key="3">
    <source>
        <dbReference type="Proteomes" id="UP000006622"/>
    </source>
</evidence>
<dbReference type="InterPro" id="IPR038723">
    <property type="entry name" value="ArnR1-like_HTH"/>
</dbReference>
<sequence length="87" mass="10328">MHRRNRYDIINEILYIAKNGATKTRIVYGANLNSKIAKIYLKYLISKEMIHKQHDSFFTTEKGNEYQKAIKSVLEFESKKVLTQQFK</sequence>
<dbReference type="GeneID" id="10821716"/>